<dbReference type="PANTHER" id="PTHR46382">
    <property type="entry name" value="PHOSPHATIDATE CYTIDYLYLTRANSFERASE"/>
    <property type="match status" value="1"/>
</dbReference>
<dbReference type="RefSeq" id="WP_158029793.1">
    <property type="nucleotide sequence ID" value="NZ_BMHG01000001.1"/>
</dbReference>
<evidence type="ECO:0000313" key="23">
    <source>
        <dbReference type="Proteomes" id="UP000431744"/>
    </source>
</evidence>
<keyword evidence="15 21" id="KW-0472">Membrane</keyword>
<comment type="caution">
    <text evidence="22">The sequence shown here is derived from an EMBL/GenBank/DDBJ whole genome shotgun (WGS) entry which is preliminary data.</text>
</comment>
<comment type="pathway">
    <text evidence="4">Lipid metabolism.</text>
</comment>
<keyword evidence="16" id="KW-0594">Phospholipid biosynthesis</keyword>
<accession>A0A6H9WBF0</accession>
<gene>
    <name evidence="22" type="ORF">F8O04_12865</name>
</gene>
<keyword evidence="13 21" id="KW-1133">Transmembrane helix</keyword>
<keyword evidence="23" id="KW-1185">Reference proteome</keyword>
<evidence type="ECO:0000256" key="6">
    <source>
        <dbReference type="ARBA" id="ARBA00012487"/>
    </source>
</evidence>
<dbReference type="Proteomes" id="UP000431744">
    <property type="component" value="Unassembled WGS sequence"/>
</dbReference>
<evidence type="ECO:0000256" key="21">
    <source>
        <dbReference type="SAM" id="Phobius"/>
    </source>
</evidence>
<reference evidence="22 23" key="1">
    <citation type="submission" date="2019-09" db="EMBL/GenBank/DDBJ databases">
        <title>Phylogeny of genus Pseudoclavibacter and closely related genus.</title>
        <authorList>
            <person name="Li Y."/>
        </authorList>
    </citation>
    <scope>NUCLEOTIDE SEQUENCE [LARGE SCALE GENOMIC DNA]</scope>
    <source>
        <strain evidence="22 23">EGI 60007</strain>
    </source>
</reference>
<feature type="transmembrane region" description="Helical" evidence="21">
    <location>
        <begin position="88"/>
        <end position="107"/>
    </location>
</feature>
<evidence type="ECO:0000256" key="5">
    <source>
        <dbReference type="ARBA" id="ARBA00010185"/>
    </source>
</evidence>
<name>A0A6H9WBF0_9MICO</name>
<evidence type="ECO:0000256" key="13">
    <source>
        <dbReference type="ARBA" id="ARBA00022989"/>
    </source>
</evidence>
<keyword evidence="12 18" id="KW-0548">Nucleotidyltransferase</keyword>
<dbReference type="EMBL" id="WBJY01000003">
    <property type="protein sequence ID" value="KAB1647900.1"/>
    <property type="molecule type" value="Genomic_DNA"/>
</dbReference>
<comment type="subcellular location">
    <subcellularLocation>
        <location evidence="2">Cell membrane</location>
        <topology evidence="2">Multi-pass membrane protein</topology>
    </subcellularLocation>
</comment>
<feature type="transmembrane region" description="Helical" evidence="21">
    <location>
        <begin position="113"/>
        <end position="130"/>
    </location>
</feature>
<feature type="transmembrane region" description="Helical" evidence="21">
    <location>
        <begin position="142"/>
        <end position="158"/>
    </location>
</feature>
<dbReference type="Pfam" id="PF01148">
    <property type="entry name" value="CTP_transf_1"/>
    <property type="match status" value="1"/>
</dbReference>
<feature type="transmembrane region" description="Helical" evidence="21">
    <location>
        <begin position="266"/>
        <end position="284"/>
    </location>
</feature>
<evidence type="ECO:0000256" key="17">
    <source>
        <dbReference type="ARBA" id="ARBA00023264"/>
    </source>
</evidence>
<evidence type="ECO:0000256" key="2">
    <source>
        <dbReference type="ARBA" id="ARBA00004651"/>
    </source>
</evidence>
<feature type="compositionally biased region" description="Basic and acidic residues" evidence="20">
    <location>
        <begin position="14"/>
        <end position="23"/>
    </location>
</feature>
<keyword evidence="8" id="KW-1003">Cell membrane</keyword>
<evidence type="ECO:0000256" key="12">
    <source>
        <dbReference type="ARBA" id="ARBA00022695"/>
    </source>
</evidence>
<feature type="region of interest" description="Disordered" evidence="20">
    <location>
        <begin position="1"/>
        <end position="49"/>
    </location>
</feature>
<dbReference type="EC" id="2.7.7.41" evidence="6 18"/>
<sequence>MAVGDDGGPLNGDGRAESERDARSAVPGGGRSRRPPFEGAAFDRSPFDEHGRDRLRADVEQLRAEVDRHRDRFRRKSDEINQRSGRNLGFAIALGVALGVALIASLLFVKQLFIIFGVAMVALLVIELANAMRASGRDVPRVPSAAVAVVVVPVAYYFGPAGQWIALLAGIVIVTAWRLVEASFANPRPRRSEVWRDFLAGAFIQIYVTFLASFTVMLVAQERGEFWVLGIIIIVIAIDTGAYVVGLNFGKHKLAPRISPGKTWEGLAGAFLTAVIVSIPVSIFLLQQPWWLALVIAPILVVTATAGDLTESMFKRDLGIKDMSTWLPGHGGFFDRLDSILPSGAIAFALYFWTADWGGPLLILGS</sequence>
<feature type="compositionally biased region" description="Gly residues" evidence="20">
    <location>
        <begin position="1"/>
        <end position="11"/>
    </location>
</feature>
<proteinExistence type="inferred from homology"/>
<feature type="coiled-coil region" evidence="19">
    <location>
        <begin position="52"/>
        <end position="79"/>
    </location>
</feature>
<dbReference type="InterPro" id="IPR000374">
    <property type="entry name" value="PC_trans"/>
</dbReference>
<dbReference type="GO" id="GO:0005886">
    <property type="term" value="C:plasma membrane"/>
    <property type="evidence" value="ECO:0007669"/>
    <property type="project" value="UniProtKB-SubCell"/>
</dbReference>
<evidence type="ECO:0000256" key="8">
    <source>
        <dbReference type="ARBA" id="ARBA00022475"/>
    </source>
</evidence>
<keyword evidence="17" id="KW-1208">Phospholipid metabolism</keyword>
<keyword evidence="14" id="KW-0443">Lipid metabolism</keyword>
<keyword evidence="11 18" id="KW-0812">Transmembrane</keyword>
<dbReference type="OrthoDB" id="9799199at2"/>
<organism evidence="22 23">
    <name type="scientific">Pseudoclavibacter endophyticus</name>
    <dbReference type="NCBI Taxonomy" id="1778590"/>
    <lineage>
        <taxon>Bacteria</taxon>
        <taxon>Bacillati</taxon>
        <taxon>Actinomycetota</taxon>
        <taxon>Actinomycetes</taxon>
        <taxon>Micrococcales</taxon>
        <taxon>Microbacteriaceae</taxon>
        <taxon>Pseudoclavibacter</taxon>
    </lineage>
</organism>
<evidence type="ECO:0000256" key="16">
    <source>
        <dbReference type="ARBA" id="ARBA00023209"/>
    </source>
</evidence>
<keyword evidence="10 18" id="KW-0808">Transferase</keyword>
<feature type="transmembrane region" description="Helical" evidence="21">
    <location>
        <begin position="198"/>
        <end position="220"/>
    </location>
</feature>
<evidence type="ECO:0000256" key="20">
    <source>
        <dbReference type="SAM" id="MobiDB-lite"/>
    </source>
</evidence>
<evidence type="ECO:0000256" key="15">
    <source>
        <dbReference type="ARBA" id="ARBA00023136"/>
    </source>
</evidence>
<dbReference type="UniPathway" id="UPA00557">
    <property type="reaction ID" value="UER00614"/>
</dbReference>
<protein>
    <recommendedName>
        <fullName evidence="7 18">Phosphatidate cytidylyltransferase</fullName>
        <ecNumber evidence="6 18">2.7.7.41</ecNumber>
    </recommendedName>
</protein>
<evidence type="ECO:0000256" key="3">
    <source>
        <dbReference type="ARBA" id="ARBA00005119"/>
    </source>
</evidence>
<evidence type="ECO:0000256" key="14">
    <source>
        <dbReference type="ARBA" id="ARBA00023098"/>
    </source>
</evidence>
<evidence type="ECO:0000313" key="22">
    <source>
        <dbReference type="EMBL" id="KAB1647900.1"/>
    </source>
</evidence>
<evidence type="ECO:0000256" key="18">
    <source>
        <dbReference type="RuleBase" id="RU003938"/>
    </source>
</evidence>
<comment type="similarity">
    <text evidence="5 18">Belongs to the CDS family.</text>
</comment>
<dbReference type="GO" id="GO:0004605">
    <property type="term" value="F:phosphatidate cytidylyltransferase activity"/>
    <property type="evidence" value="ECO:0007669"/>
    <property type="project" value="UniProtKB-EC"/>
</dbReference>
<evidence type="ECO:0000256" key="10">
    <source>
        <dbReference type="ARBA" id="ARBA00022679"/>
    </source>
</evidence>
<evidence type="ECO:0000256" key="19">
    <source>
        <dbReference type="SAM" id="Coils"/>
    </source>
</evidence>
<comment type="catalytic activity">
    <reaction evidence="1 18">
        <text>a 1,2-diacyl-sn-glycero-3-phosphate + CTP + H(+) = a CDP-1,2-diacyl-sn-glycerol + diphosphate</text>
        <dbReference type="Rhea" id="RHEA:16229"/>
        <dbReference type="ChEBI" id="CHEBI:15378"/>
        <dbReference type="ChEBI" id="CHEBI:33019"/>
        <dbReference type="ChEBI" id="CHEBI:37563"/>
        <dbReference type="ChEBI" id="CHEBI:58332"/>
        <dbReference type="ChEBI" id="CHEBI:58608"/>
        <dbReference type="EC" id="2.7.7.41"/>
    </reaction>
</comment>
<dbReference type="PROSITE" id="PS01315">
    <property type="entry name" value="CDS"/>
    <property type="match status" value="1"/>
</dbReference>
<dbReference type="GO" id="GO:0016024">
    <property type="term" value="P:CDP-diacylglycerol biosynthetic process"/>
    <property type="evidence" value="ECO:0007669"/>
    <property type="project" value="UniProtKB-UniPathway"/>
</dbReference>
<dbReference type="PANTHER" id="PTHR46382:SF1">
    <property type="entry name" value="PHOSPHATIDATE CYTIDYLYLTRANSFERASE"/>
    <property type="match status" value="1"/>
</dbReference>
<keyword evidence="19" id="KW-0175">Coiled coil</keyword>
<evidence type="ECO:0000256" key="7">
    <source>
        <dbReference type="ARBA" id="ARBA00019373"/>
    </source>
</evidence>
<dbReference type="AlphaFoldDB" id="A0A6H9WBF0"/>
<keyword evidence="9" id="KW-0444">Lipid biosynthesis</keyword>
<feature type="transmembrane region" description="Helical" evidence="21">
    <location>
        <begin position="290"/>
        <end position="309"/>
    </location>
</feature>
<comment type="pathway">
    <text evidence="3 18">Phospholipid metabolism; CDP-diacylglycerol biosynthesis; CDP-diacylglycerol from sn-glycerol 3-phosphate: step 3/3.</text>
</comment>
<evidence type="ECO:0000256" key="9">
    <source>
        <dbReference type="ARBA" id="ARBA00022516"/>
    </source>
</evidence>
<evidence type="ECO:0000256" key="1">
    <source>
        <dbReference type="ARBA" id="ARBA00001698"/>
    </source>
</evidence>
<evidence type="ECO:0000256" key="11">
    <source>
        <dbReference type="ARBA" id="ARBA00022692"/>
    </source>
</evidence>
<evidence type="ECO:0000256" key="4">
    <source>
        <dbReference type="ARBA" id="ARBA00005189"/>
    </source>
</evidence>
<feature type="transmembrane region" description="Helical" evidence="21">
    <location>
        <begin position="226"/>
        <end position="245"/>
    </location>
</feature>